<reference evidence="3" key="1">
    <citation type="submission" date="2015-10" db="EMBL/GenBank/DDBJ databases">
        <authorList>
            <person name="Regsiter A."/>
            <person name="william w."/>
        </authorList>
    </citation>
    <scope>NUCLEOTIDE SEQUENCE [LARGE SCALE GENOMIC DNA]</scope>
</reference>
<dbReference type="Gene3D" id="3.60.21.10">
    <property type="match status" value="1"/>
</dbReference>
<feature type="domain" description="Calcineurin-like phosphoesterase" evidence="1">
    <location>
        <begin position="1"/>
        <end position="135"/>
    </location>
</feature>
<evidence type="ECO:0000313" key="3">
    <source>
        <dbReference type="Proteomes" id="UP000184315"/>
    </source>
</evidence>
<dbReference type="RefSeq" id="WP_072718408.1">
    <property type="nucleotide sequence ID" value="NZ_LN889782.1"/>
</dbReference>
<organism evidence="2 3">
    <name type="scientific">Planktothrix tepida PCC 9214</name>
    <dbReference type="NCBI Taxonomy" id="671072"/>
    <lineage>
        <taxon>Bacteria</taxon>
        <taxon>Bacillati</taxon>
        <taxon>Cyanobacteriota</taxon>
        <taxon>Cyanophyceae</taxon>
        <taxon>Oscillatoriophycideae</taxon>
        <taxon>Oscillatoriales</taxon>
        <taxon>Microcoleaceae</taxon>
        <taxon>Planktothrix</taxon>
    </lineage>
</organism>
<dbReference type="GO" id="GO:0016791">
    <property type="term" value="F:phosphatase activity"/>
    <property type="evidence" value="ECO:0007669"/>
    <property type="project" value="TreeGrafter"/>
</dbReference>
<dbReference type="PANTHER" id="PTHR42850">
    <property type="entry name" value="METALLOPHOSPHOESTERASE"/>
    <property type="match status" value="1"/>
</dbReference>
<dbReference type="PANTHER" id="PTHR42850:SF4">
    <property type="entry name" value="ZINC-DEPENDENT ENDOPOLYPHOSPHATASE"/>
    <property type="match status" value="1"/>
</dbReference>
<dbReference type="GO" id="GO:0005737">
    <property type="term" value="C:cytoplasm"/>
    <property type="evidence" value="ECO:0007669"/>
    <property type="project" value="TreeGrafter"/>
</dbReference>
<dbReference type="Pfam" id="PF00149">
    <property type="entry name" value="Metallophos"/>
    <property type="match status" value="1"/>
</dbReference>
<keyword evidence="3" id="KW-1185">Reference proteome</keyword>
<dbReference type="OrthoDB" id="384253at2"/>
<evidence type="ECO:0000313" key="2">
    <source>
        <dbReference type="EMBL" id="CUR31586.1"/>
    </source>
</evidence>
<dbReference type="EMBL" id="CZDF01000132">
    <property type="protein sequence ID" value="CUR31586.1"/>
    <property type="molecule type" value="Genomic_DNA"/>
</dbReference>
<accession>A0A1J1LHT7</accession>
<protein>
    <submittedName>
        <fullName evidence="2">Serine/threonine protein phosphatase</fullName>
    </submittedName>
</protein>
<dbReference type="STRING" id="671072.PL9214291177"/>
<dbReference type="InterPro" id="IPR029052">
    <property type="entry name" value="Metallo-depent_PP-like"/>
</dbReference>
<gene>
    <name evidence="2" type="ORF">PL9214291177</name>
</gene>
<dbReference type="GO" id="GO:0008803">
    <property type="term" value="F:bis(5'-nucleosyl)-tetraphosphatase (symmetrical) activity"/>
    <property type="evidence" value="ECO:0007669"/>
    <property type="project" value="TreeGrafter"/>
</dbReference>
<dbReference type="SUPFAM" id="SSF56300">
    <property type="entry name" value="Metallo-dependent phosphatases"/>
    <property type="match status" value="1"/>
</dbReference>
<dbReference type="InterPro" id="IPR004843">
    <property type="entry name" value="Calcineurin-like_PHP"/>
</dbReference>
<name>A0A1J1LHT7_9CYAN</name>
<sequence>MRIIAIADIHGCSMAWDTLMSMIQLQADDLIITLGDYVDRGPDSNGVLERLITLHRTGQLVALRGNHEILMLEARNSPKQFDAWCKWGGYETLASYPTSQTTTDLENIPPHHWEFLEKSCVDYWETENHFFVHGNVDSQLPLNQQSTQQLLTTKFYSAKPHISGKTMICGHTRQKNGKPLNLGYAICIDTWVYGNGWLTGLEVNSGKIWQANQMSHSRTAWIDEFKPSNSSRRLFTIS</sequence>
<proteinExistence type="predicted"/>
<dbReference type="GO" id="GO:0110154">
    <property type="term" value="P:RNA decapping"/>
    <property type="evidence" value="ECO:0007669"/>
    <property type="project" value="TreeGrafter"/>
</dbReference>
<dbReference type="Proteomes" id="UP000184315">
    <property type="component" value="Unassembled WGS sequence"/>
</dbReference>
<dbReference type="AlphaFoldDB" id="A0A1J1LHT7"/>
<dbReference type="InterPro" id="IPR050126">
    <property type="entry name" value="Ap4A_hydrolase"/>
</dbReference>
<evidence type="ECO:0000259" key="1">
    <source>
        <dbReference type="Pfam" id="PF00149"/>
    </source>
</evidence>